<protein>
    <submittedName>
        <fullName evidence="5">BlaI/MecI/CopY family transcriptional regulator</fullName>
    </submittedName>
</protein>
<evidence type="ECO:0000256" key="1">
    <source>
        <dbReference type="ARBA" id="ARBA00011046"/>
    </source>
</evidence>
<keyword evidence="6" id="KW-1185">Reference proteome</keyword>
<organism evidence="5 6">
    <name type="scientific">Brevundimonas goettingensis</name>
    <dbReference type="NCBI Taxonomy" id="2774190"/>
    <lineage>
        <taxon>Bacteria</taxon>
        <taxon>Pseudomonadati</taxon>
        <taxon>Pseudomonadota</taxon>
        <taxon>Alphaproteobacteria</taxon>
        <taxon>Caulobacterales</taxon>
        <taxon>Caulobacteraceae</taxon>
        <taxon>Brevundimonas</taxon>
    </lineage>
</organism>
<dbReference type="Pfam" id="PF03965">
    <property type="entry name" value="Penicillinase_R"/>
    <property type="match status" value="1"/>
</dbReference>
<evidence type="ECO:0000256" key="2">
    <source>
        <dbReference type="ARBA" id="ARBA00023015"/>
    </source>
</evidence>
<gene>
    <name evidence="5" type="ORF">IFJ75_19565</name>
</gene>
<dbReference type="Gene3D" id="1.10.10.10">
    <property type="entry name" value="Winged helix-like DNA-binding domain superfamily/Winged helix DNA-binding domain"/>
    <property type="match status" value="1"/>
</dbReference>
<name>A0A975GVF5_9CAUL</name>
<dbReference type="GO" id="GO:0003677">
    <property type="term" value="F:DNA binding"/>
    <property type="evidence" value="ECO:0007669"/>
    <property type="project" value="UniProtKB-KW"/>
</dbReference>
<accession>A0A975GVF5</accession>
<evidence type="ECO:0000256" key="3">
    <source>
        <dbReference type="ARBA" id="ARBA00023125"/>
    </source>
</evidence>
<dbReference type="RefSeq" id="WP_207870536.1">
    <property type="nucleotide sequence ID" value="NZ_CP062222.1"/>
</dbReference>
<dbReference type="InterPro" id="IPR036388">
    <property type="entry name" value="WH-like_DNA-bd_sf"/>
</dbReference>
<evidence type="ECO:0000313" key="6">
    <source>
        <dbReference type="Proteomes" id="UP000663918"/>
    </source>
</evidence>
<dbReference type="GO" id="GO:0045892">
    <property type="term" value="P:negative regulation of DNA-templated transcription"/>
    <property type="evidence" value="ECO:0007669"/>
    <property type="project" value="InterPro"/>
</dbReference>
<dbReference type="InterPro" id="IPR036390">
    <property type="entry name" value="WH_DNA-bd_sf"/>
</dbReference>
<comment type="similarity">
    <text evidence="1">Belongs to the BlaI transcriptional regulatory family.</text>
</comment>
<dbReference type="SUPFAM" id="SSF46785">
    <property type="entry name" value="Winged helix' DNA-binding domain"/>
    <property type="match status" value="1"/>
</dbReference>
<evidence type="ECO:0000256" key="4">
    <source>
        <dbReference type="ARBA" id="ARBA00023163"/>
    </source>
</evidence>
<dbReference type="EMBL" id="CP062222">
    <property type="protein sequence ID" value="QTC91361.1"/>
    <property type="molecule type" value="Genomic_DNA"/>
</dbReference>
<dbReference type="Proteomes" id="UP000663918">
    <property type="component" value="Chromosome"/>
</dbReference>
<dbReference type="AlphaFoldDB" id="A0A975GVF5"/>
<evidence type="ECO:0000313" key="5">
    <source>
        <dbReference type="EMBL" id="QTC91361.1"/>
    </source>
</evidence>
<sequence>MTQPPSPTDAELDVLKCFWRDGDLSAREVQTRIAADLGWTSSTTRTVLERMRAKGILSRRDAHGIAVYSPAQPKVTVIHGVMRRLASMLDIDGPLPAAAFSGSQILDAEEIAALETALAADALKDGADKGKGE</sequence>
<dbReference type="InterPro" id="IPR005650">
    <property type="entry name" value="BlaI_family"/>
</dbReference>
<keyword evidence="2" id="KW-0805">Transcription regulation</keyword>
<keyword evidence="4" id="KW-0804">Transcription</keyword>
<dbReference type="KEGG" id="bgoe:IFJ75_19565"/>
<keyword evidence="3" id="KW-0238">DNA-binding</keyword>
<reference evidence="5" key="1">
    <citation type="submission" date="2020-09" db="EMBL/GenBank/DDBJ databases">
        <title>Brevundimonas sp. LVF2 isolated from a puddle in Goettingen, Germany.</title>
        <authorList>
            <person name="Friedrich I."/>
            <person name="Klassen A."/>
            <person name="Hannes N."/>
            <person name="Schneider D."/>
            <person name="Hertel R."/>
            <person name="Daniel R."/>
        </authorList>
    </citation>
    <scope>NUCLEOTIDE SEQUENCE</scope>
    <source>
        <strain evidence="5">LVF2</strain>
    </source>
</reference>
<proteinExistence type="inferred from homology"/>